<feature type="region of interest" description="Disordered" evidence="1">
    <location>
        <begin position="63"/>
        <end position="89"/>
    </location>
</feature>
<feature type="compositionally biased region" description="Polar residues" evidence="1">
    <location>
        <begin position="1719"/>
        <end position="1736"/>
    </location>
</feature>
<accession>A0A5N4C828</accession>
<feature type="region of interest" description="Disordered" evidence="1">
    <location>
        <begin position="1709"/>
        <end position="1761"/>
    </location>
</feature>
<dbReference type="Proteomes" id="UP000299084">
    <property type="component" value="Unassembled WGS sequence"/>
</dbReference>
<comment type="caution">
    <text evidence="2">The sequence shown here is derived from an EMBL/GenBank/DDBJ whole genome shotgun (WGS) entry which is preliminary data.</text>
</comment>
<evidence type="ECO:0000256" key="1">
    <source>
        <dbReference type="SAM" id="MobiDB-lite"/>
    </source>
</evidence>
<feature type="region of interest" description="Disordered" evidence="1">
    <location>
        <begin position="735"/>
        <end position="757"/>
    </location>
</feature>
<dbReference type="EMBL" id="JWIN03000033">
    <property type="protein sequence ID" value="KAB1255058.1"/>
    <property type="molecule type" value="Genomic_DNA"/>
</dbReference>
<feature type="region of interest" description="Disordered" evidence="1">
    <location>
        <begin position="1225"/>
        <end position="1244"/>
    </location>
</feature>
<feature type="compositionally biased region" description="Low complexity" evidence="1">
    <location>
        <begin position="257"/>
        <end position="272"/>
    </location>
</feature>
<feature type="region of interest" description="Disordered" evidence="1">
    <location>
        <begin position="434"/>
        <end position="467"/>
    </location>
</feature>
<proteinExistence type="predicted"/>
<sequence>MIWVLQGGAAAEGPPGSCSVHTGFTCRKGWAGCGLRKSRCGAQDPGGTSLQRGEKPGGLCPCNARLETTPPETAPEPPWHGQSASHCSLRHGSCPSGRLTGPGTPAGSARRRRGFSALFTCMRGRRWVSLRRGQGRCDLSPPSPVGVQGLGPSFSPTGDPGLGKKRSDLTGSLLGFPVLAGKVGVDRRHQTLAWAAEATVGVAPSLGSVRDGAEDHRMRRVGSLDKHHLLAGHFTFQEVGGGQLDLCVTSESTSENSFRSGASTGSSTSRSTWGLKREVGDASPEDAGDTKGRGHSPAWETGRTARVHLPCPGAAPSPSPTISSSFSLTVRGTALTVAGWDPFSTAGPALALWGHGLLVSLGTGVGRPPGTQGFTTLHPGSRQSPRDLLLPPALLARGVEDLPPASAELPQRAALPAAVTLARDSRFLALEAKTSNKPRLEIPQGRQHASPWDTEAQTSGRPGTDPGCPAGSRLCPLSGKGQLGSRYHPGLLCLYRAATTLPTLCLPVHPRLTGGTDPPTGWSKRGGARHSLASWEDAKMRCLGKRALLPPLCPSVAHGSPSLFRIHRNPNDRPLVAGDESHTLQPDSCELNHVFVTTTERRATALGSCFLSHEHILQEPAPLSRAAAPTLAALLEQGCSLPSREMLRRLWPCLGQMAEGQPFPRGGIHASGRWGGGQALLAPSPPTLPPARLSGSSRGPALSKSPAQEPHLRSCVQGAQPEMVPPVCACPRKLAQSRGPDGTDQGDLGKGTHTESLEGRMMQTEECWQSKGAQGTRPRLLGECWSWGLAPLHMPRSHGGAEPMRGCMDTVPGKRFRFQAQRGQCTDAGALALVGRAADAGSVLRPLEHPRTPGGCWGAEPTEVGAAAGPREASGHPETDHGGAVVLPNVEDEELCDPEAQRRPRPQRHHRHAAHLPDPAQLCVVDGLSPTPGTSASGGAECFQPLPWGGVSYRLPAPSDGPSTVFDSQWGGGPRPQGGAGRLCVSEGGSDHAEEVWATLAPHVLRVGSRRGRGAQASPALKLEPLIRHNPAVRLPRVLVISLCVASALGNYDQKCEQWSFPEAAAGEGPAGSSFPERPVNGFTRQSVFEKVIKERQALRGRGGVPHNTWELFYFWCSVLRDLTQRWTWPRGPGGRGGGAMRSEALRICLGCPEWGPTPPLSALHWPFSFHPVSEPGRSGLVAVALLWLLGGLAPCFLVSGPQVQVCARLHLGCVQLSHKEQAFSNPGGISRQAHPGAEGAPSHNAQERLLPEVCRTVELSALGLRPLRARVLLTIGQSVLSMVAKCPFFQPMASACAPTQEWASDYVCPHADSYVWPLPFVHILIHVPSWARVCACSGWAGLLGFALGRWLPRVWICSPSSGSMALIQEDVSESLAAGANGRLGAWGRLGRAGKETHSRGPERFSLEPWKPASLPSALGSGRALGCWGAYLAASKERVGSLEAQAGRGSLTVRPLHGASSRPTWGACPKSLVLWSLEEKLLHPPYAGGGPAELRGTRQETEKEPLPHGQWCQALSHSYQTPGFTLPASGAQGKNSGPVIISQGWGPLGKSLGRKEGREKRGGGGVRALKDLRPCQDLQKDGALPQVCGAILREAENLLRDESGWGSRRVRGPPFPEVRGRQSGVSERPTRLPRKSLARLGLAPPAHSLHFQAIGFWLEVHGLEPRAFAPLGGFLCSMAGAVRGPPGLWLLWSPQQPPVAGDLSAVDKTQRQGVGTGISGRSRSTPHTTDHQQNASDLREEEGEEERRQRRQKSQAPSPRPAWGLCWQVEALSAVLTLRRPVLRQGTPTLLRNWDTSPGPGRWGWVLRIPREAQNVHVCAHVMCGWATCAWAPACVLAASICIPVVLVWVGRSVRGGAAPRACPWGVRCGWGELRWPGEESHGLGFLSALPLAGAQAHLSPGTQVAQSIAGRTQMCVQACTRAGTGAHTSTPLKAPLAGGPASALCLPILTSASVFSEPPVFVSWEWLPLAWDLTQRGGPHFSSRTETFLISTRPVTGGSCWRHLLVAVGLGSWAPGHMNWGKPGPAWTPGSGREGGSRAATLGELLTPGDHGSGVSLKGQGLWHPPAHGAAQEDVAPADVGPTRVWLSEAILPRECAPASPADAGSSRMHTPCDKAAFPCQSPHPRQGLSLGPPQRSPAGNS</sequence>
<organism evidence="2 3">
    <name type="scientific">Camelus dromedarius</name>
    <name type="common">Dromedary</name>
    <name type="synonym">Arabian camel</name>
    <dbReference type="NCBI Taxonomy" id="9838"/>
    <lineage>
        <taxon>Eukaryota</taxon>
        <taxon>Metazoa</taxon>
        <taxon>Chordata</taxon>
        <taxon>Craniata</taxon>
        <taxon>Vertebrata</taxon>
        <taxon>Euteleostomi</taxon>
        <taxon>Mammalia</taxon>
        <taxon>Eutheria</taxon>
        <taxon>Laurasiatheria</taxon>
        <taxon>Artiodactyla</taxon>
        <taxon>Tylopoda</taxon>
        <taxon>Camelidae</taxon>
        <taxon>Camelus</taxon>
    </lineage>
</organism>
<gene>
    <name evidence="2" type="ORF">Cadr_000028680</name>
</gene>
<evidence type="ECO:0000313" key="3">
    <source>
        <dbReference type="Proteomes" id="UP000299084"/>
    </source>
</evidence>
<reference evidence="2 3" key="1">
    <citation type="journal article" date="2019" name="Mol. Ecol. Resour.">
        <title>Improving Illumina assemblies with Hi-C and long reads: an example with the North African dromedary.</title>
        <authorList>
            <person name="Elbers J.P."/>
            <person name="Rogers M.F."/>
            <person name="Perelman P.L."/>
            <person name="Proskuryakova A.A."/>
            <person name="Serdyukova N.A."/>
            <person name="Johnson W.E."/>
            <person name="Horin P."/>
            <person name="Corander J."/>
            <person name="Murphy D."/>
            <person name="Burger P.A."/>
        </authorList>
    </citation>
    <scope>NUCLEOTIDE SEQUENCE [LARGE SCALE GENOMIC DNA]</scope>
    <source>
        <strain evidence="2">Drom800</strain>
        <tissue evidence="2">Blood</tissue>
    </source>
</reference>
<feature type="compositionally biased region" description="Basic and acidic residues" evidence="1">
    <location>
        <begin position="1553"/>
        <end position="1568"/>
    </location>
</feature>
<feature type="region of interest" description="Disordered" evidence="1">
    <location>
        <begin position="2099"/>
        <end position="2143"/>
    </location>
</feature>
<feature type="region of interest" description="Disordered" evidence="1">
    <location>
        <begin position="664"/>
        <end position="714"/>
    </location>
</feature>
<name>A0A5N4C828_CAMDR</name>
<feature type="region of interest" description="Disordered" evidence="1">
    <location>
        <begin position="1523"/>
        <end position="1568"/>
    </location>
</feature>
<protein>
    <submittedName>
        <fullName evidence="2">Uncharacterized protein</fullName>
    </submittedName>
</protein>
<keyword evidence="3" id="KW-1185">Reference proteome</keyword>
<feature type="region of interest" description="Disordered" evidence="1">
    <location>
        <begin position="863"/>
        <end position="882"/>
    </location>
</feature>
<evidence type="ECO:0000313" key="2">
    <source>
        <dbReference type="EMBL" id="KAB1255058.1"/>
    </source>
</evidence>
<feature type="region of interest" description="Disordered" evidence="1">
    <location>
        <begin position="1610"/>
        <end position="1631"/>
    </location>
</feature>
<feature type="region of interest" description="Disordered" evidence="1">
    <location>
        <begin position="254"/>
        <end position="300"/>
    </location>
</feature>